<name>A0A1H9ZTF2_9FIRM</name>
<dbReference type="Proteomes" id="UP000199800">
    <property type="component" value="Unassembled WGS sequence"/>
</dbReference>
<evidence type="ECO:0000256" key="4">
    <source>
        <dbReference type="ARBA" id="ARBA00023004"/>
    </source>
</evidence>
<evidence type="ECO:0000259" key="6">
    <source>
        <dbReference type="PROSITE" id="PS51918"/>
    </source>
</evidence>
<dbReference type="PROSITE" id="PS51918">
    <property type="entry name" value="RADICAL_SAM"/>
    <property type="match status" value="1"/>
</dbReference>
<dbReference type="RefSeq" id="WP_092476661.1">
    <property type="nucleotide sequence ID" value="NZ_FOHN01000004.1"/>
</dbReference>
<dbReference type="InterPro" id="IPR051198">
    <property type="entry name" value="BchE-like"/>
</dbReference>
<dbReference type="PANTHER" id="PTHR43409">
    <property type="entry name" value="ANAEROBIC MAGNESIUM-PROTOPORPHYRIN IX MONOMETHYL ESTER CYCLASE-RELATED"/>
    <property type="match status" value="1"/>
</dbReference>
<dbReference type="GO" id="GO:0046872">
    <property type="term" value="F:metal ion binding"/>
    <property type="evidence" value="ECO:0007669"/>
    <property type="project" value="UniProtKB-KW"/>
</dbReference>
<sequence>MIEKFNLILVTDEQMIVEKGNEISLSLAMGIIASYLEDRNISVTINDTSKLVTNRTFSSEELDRIALIYDKDRVIHYLKTGQDSELDQVVEMIIGDSWKEYDAYGISIGADFSMLQIHLGFLFGAYLKKQTGKPVFIGGNNISYLYIFKDFYRELLMTLVAKFRYVIKGPGEQIIWEIINSLNTDPEKLNLETKDGILRIKDDEVIANMERAPIITRPNWCNLDMNDYTYPFTKSEKENQEVYFRFPLKLMNVVKKFNLTKTKERKLIIPYIFNYNCIYKCAFCTQSDTDRSNMIVGDVNQVVDDIEFLSKKYQSNYFYFLNNYFPSSMNFIKAFRDELKKRNLTIYWSDCGRVNGLTLEKLQILYECGCRKLVFGFETGDEKILNLIDKRLNLEEAIHVLEWCKQVGIWADLEVIIGLPYERETEFMSTYSFIKKHNDLVNNFWMNEYFVVPNSLIGRYPERYGIELLKDRTTYAELMVENKNAFREGNIYNLTSNARLWGFNEINENDFRTYEEMKVQNSDKMRRLYKLLNKDFNQLYIFYKRILNLRQK</sequence>
<dbReference type="InterPro" id="IPR006638">
    <property type="entry name" value="Elp3/MiaA/NifB-like_rSAM"/>
</dbReference>
<keyword evidence="4" id="KW-0408">Iron</keyword>
<keyword evidence="2" id="KW-0949">S-adenosyl-L-methionine</keyword>
<dbReference type="GO" id="GO:0051536">
    <property type="term" value="F:iron-sulfur cluster binding"/>
    <property type="evidence" value="ECO:0007669"/>
    <property type="project" value="UniProtKB-KW"/>
</dbReference>
<evidence type="ECO:0000256" key="1">
    <source>
        <dbReference type="ARBA" id="ARBA00001966"/>
    </source>
</evidence>
<dbReference type="InterPro" id="IPR013785">
    <property type="entry name" value="Aldolase_TIM"/>
</dbReference>
<evidence type="ECO:0000313" key="8">
    <source>
        <dbReference type="Proteomes" id="UP000199800"/>
    </source>
</evidence>
<protein>
    <submittedName>
        <fullName evidence="7">Radical SAM superfamily enzyme YgiQ, UPF0313 family</fullName>
    </submittedName>
</protein>
<dbReference type="SMART" id="SM00729">
    <property type="entry name" value="Elp3"/>
    <property type="match status" value="1"/>
</dbReference>
<dbReference type="Pfam" id="PF04055">
    <property type="entry name" value="Radical_SAM"/>
    <property type="match status" value="1"/>
</dbReference>
<dbReference type="AlphaFoldDB" id="A0A1H9ZTF2"/>
<evidence type="ECO:0000256" key="3">
    <source>
        <dbReference type="ARBA" id="ARBA00022723"/>
    </source>
</evidence>
<accession>A0A1H9ZTF2</accession>
<proteinExistence type="predicted"/>
<dbReference type="OrthoDB" id="9801659at2"/>
<evidence type="ECO:0000256" key="2">
    <source>
        <dbReference type="ARBA" id="ARBA00022691"/>
    </source>
</evidence>
<dbReference type="Gene3D" id="3.20.20.70">
    <property type="entry name" value="Aldolase class I"/>
    <property type="match status" value="1"/>
</dbReference>
<dbReference type="InterPro" id="IPR007197">
    <property type="entry name" value="rSAM"/>
</dbReference>
<gene>
    <name evidence="7" type="ORF">SAMN04487772_104115</name>
</gene>
<dbReference type="SUPFAM" id="SSF102114">
    <property type="entry name" value="Radical SAM enzymes"/>
    <property type="match status" value="1"/>
</dbReference>
<dbReference type="GO" id="GO:0003824">
    <property type="term" value="F:catalytic activity"/>
    <property type="evidence" value="ECO:0007669"/>
    <property type="project" value="InterPro"/>
</dbReference>
<organism evidence="7 8">
    <name type="scientific">[Clostridium] polysaccharolyticum</name>
    <dbReference type="NCBI Taxonomy" id="29364"/>
    <lineage>
        <taxon>Bacteria</taxon>
        <taxon>Bacillati</taxon>
        <taxon>Bacillota</taxon>
        <taxon>Clostridia</taxon>
        <taxon>Lachnospirales</taxon>
        <taxon>Lachnospiraceae</taxon>
    </lineage>
</organism>
<dbReference type="EMBL" id="FOHN01000004">
    <property type="protein sequence ID" value="SES84997.1"/>
    <property type="molecule type" value="Genomic_DNA"/>
</dbReference>
<comment type="cofactor">
    <cofactor evidence="1">
        <name>[4Fe-4S] cluster</name>
        <dbReference type="ChEBI" id="CHEBI:49883"/>
    </cofactor>
</comment>
<dbReference type="STRING" id="29364.SAMN04487772_104115"/>
<feature type="domain" description="Radical SAM core" evidence="6">
    <location>
        <begin position="262"/>
        <end position="487"/>
    </location>
</feature>
<evidence type="ECO:0000313" key="7">
    <source>
        <dbReference type="EMBL" id="SES84997.1"/>
    </source>
</evidence>
<keyword evidence="3" id="KW-0479">Metal-binding</keyword>
<evidence type="ECO:0000256" key="5">
    <source>
        <dbReference type="ARBA" id="ARBA00023014"/>
    </source>
</evidence>
<keyword evidence="8" id="KW-1185">Reference proteome</keyword>
<reference evidence="7 8" key="1">
    <citation type="submission" date="2016-10" db="EMBL/GenBank/DDBJ databases">
        <authorList>
            <person name="de Groot N.N."/>
        </authorList>
    </citation>
    <scope>NUCLEOTIDE SEQUENCE [LARGE SCALE GENOMIC DNA]</scope>
    <source>
        <strain evidence="7 8">DSM 1801</strain>
    </source>
</reference>
<keyword evidence="5" id="KW-0411">Iron-sulfur</keyword>
<dbReference type="SFLD" id="SFLDG01082">
    <property type="entry name" value="B12-binding_domain_containing"/>
    <property type="match status" value="1"/>
</dbReference>
<dbReference type="InterPro" id="IPR058240">
    <property type="entry name" value="rSAM_sf"/>
</dbReference>
<dbReference type="SFLD" id="SFLDS00029">
    <property type="entry name" value="Radical_SAM"/>
    <property type="match status" value="1"/>
</dbReference>